<dbReference type="Gene3D" id="1.20.5.1930">
    <property type="match status" value="1"/>
</dbReference>
<protein>
    <recommendedName>
        <fullName evidence="6">Histidine kinase/HSP90-like ATPase domain-containing protein</fullName>
    </recommendedName>
</protein>
<dbReference type="InterPro" id="IPR050482">
    <property type="entry name" value="Sensor_HK_TwoCompSys"/>
</dbReference>
<accession>F2IY44</accession>
<evidence type="ECO:0000256" key="3">
    <source>
        <dbReference type="ARBA" id="ARBA00023012"/>
    </source>
</evidence>
<keyword evidence="5" id="KW-0472">Membrane</keyword>
<dbReference type="EMBL" id="CP002568">
    <property type="protein sequence ID" value="ADZ70547.1"/>
    <property type="molecule type" value="Genomic_DNA"/>
</dbReference>
<feature type="coiled-coil region" evidence="4">
    <location>
        <begin position="383"/>
        <end position="410"/>
    </location>
</feature>
<dbReference type="SMART" id="SM00387">
    <property type="entry name" value="HATPase_c"/>
    <property type="match status" value="1"/>
</dbReference>
<evidence type="ECO:0000256" key="4">
    <source>
        <dbReference type="SAM" id="Coils"/>
    </source>
</evidence>
<dbReference type="PANTHER" id="PTHR24421">
    <property type="entry name" value="NITRATE/NITRITE SENSOR PROTEIN NARX-RELATED"/>
    <property type="match status" value="1"/>
</dbReference>
<evidence type="ECO:0000313" key="7">
    <source>
        <dbReference type="EMBL" id="ADZ70547.1"/>
    </source>
</evidence>
<dbReference type="PATRIC" id="fig|991905.3.peg.2176"/>
<dbReference type="eggNOG" id="COG4585">
    <property type="taxonomic scope" value="Bacteria"/>
</dbReference>
<dbReference type="STRING" id="991905.SL003B_2122"/>
<dbReference type="SUPFAM" id="SSF55874">
    <property type="entry name" value="ATPase domain of HSP90 chaperone/DNA topoisomerase II/histidine kinase"/>
    <property type="match status" value="1"/>
</dbReference>
<feature type="transmembrane region" description="Helical" evidence="5">
    <location>
        <begin position="178"/>
        <end position="203"/>
    </location>
</feature>
<evidence type="ECO:0000259" key="6">
    <source>
        <dbReference type="SMART" id="SM00387"/>
    </source>
</evidence>
<evidence type="ECO:0000256" key="5">
    <source>
        <dbReference type="SAM" id="Phobius"/>
    </source>
</evidence>
<dbReference type="KEGG" id="pgv:SL003B_2122"/>
<dbReference type="PANTHER" id="PTHR24421:SF58">
    <property type="entry name" value="SIGNAL TRANSDUCTION HISTIDINE-PROTEIN KINASE_PHOSPHATASE UHPB"/>
    <property type="match status" value="1"/>
</dbReference>
<feature type="transmembrane region" description="Helical" evidence="5">
    <location>
        <begin position="271"/>
        <end position="287"/>
    </location>
</feature>
<feature type="transmembrane region" description="Helical" evidence="5">
    <location>
        <begin position="239"/>
        <end position="259"/>
    </location>
</feature>
<dbReference type="HOGENOM" id="CLU_014388_0_0_5"/>
<evidence type="ECO:0000313" key="8">
    <source>
        <dbReference type="Proteomes" id="UP000008130"/>
    </source>
</evidence>
<feature type="transmembrane region" description="Helical" evidence="5">
    <location>
        <begin position="293"/>
        <end position="314"/>
    </location>
</feature>
<keyword evidence="4" id="KW-0175">Coiled coil</keyword>
<reference evidence="7 8" key="1">
    <citation type="journal article" date="2011" name="J. Bacteriol.">
        <title>Complete genome sequence of Polymorphum gilvum SL003B-26A1T, a crude oil-degrading bacterium from oil-polluted saline soil.</title>
        <authorList>
            <person name="Li S.G."/>
            <person name="Tang Y.Q."/>
            <person name="Nie Y."/>
            <person name="Cai M."/>
            <person name="Wu X.L."/>
        </authorList>
    </citation>
    <scope>NUCLEOTIDE SEQUENCE [LARGE SCALE GENOMIC DNA]</scope>
    <source>
        <strain evidence="8">LMG 25793 / CGMCC 1.9160 / SL003B-26A1</strain>
    </source>
</reference>
<dbReference type="InterPro" id="IPR003594">
    <property type="entry name" value="HATPase_dom"/>
</dbReference>
<dbReference type="Proteomes" id="UP000008130">
    <property type="component" value="Chromosome"/>
</dbReference>
<keyword evidence="3" id="KW-0902">Two-component regulatory system</keyword>
<dbReference type="Gene3D" id="3.30.565.10">
    <property type="entry name" value="Histidine kinase-like ATPase, C-terminal domain"/>
    <property type="match status" value="1"/>
</dbReference>
<dbReference type="AlphaFoldDB" id="F2IY44"/>
<dbReference type="CDD" id="cd16917">
    <property type="entry name" value="HATPase_UhpB-NarQ-NarX-like"/>
    <property type="match status" value="1"/>
</dbReference>
<feature type="transmembrane region" description="Helical" evidence="5">
    <location>
        <begin position="366"/>
        <end position="386"/>
    </location>
</feature>
<keyword evidence="1" id="KW-0808">Transferase</keyword>
<dbReference type="Pfam" id="PF02518">
    <property type="entry name" value="HATPase_c"/>
    <property type="match status" value="1"/>
</dbReference>
<keyword evidence="5" id="KW-1133">Transmembrane helix</keyword>
<keyword evidence="2" id="KW-0418">Kinase</keyword>
<keyword evidence="8" id="KW-1185">Reference proteome</keyword>
<feature type="domain" description="Histidine kinase/HSP90-like ATPase" evidence="6">
    <location>
        <begin position="522"/>
        <end position="617"/>
    </location>
</feature>
<proteinExistence type="predicted"/>
<feature type="transmembrane region" description="Helical" evidence="5">
    <location>
        <begin position="326"/>
        <end position="346"/>
    </location>
</feature>
<organism evidence="7 8">
    <name type="scientific">Polymorphum gilvum (strain LMG 25793 / CGMCC 1.9160 / SL003B-26A1)</name>
    <dbReference type="NCBI Taxonomy" id="991905"/>
    <lineage>
        <taxon>Bacteria</taxon>
        <taxon>Pseudomonadati</taxon>
        <taxon>Pseudomonadota</taxon>
        <taxon>Alphaproteobacteria</taxon>
        <taxon>Rhodobacterales</taxon>
        <taxon>Paracoccaceae</taxon>
        <taxon>Polymorphum</taxon>
    </lineage>
</organism>
<dbReference type="GO" id="GO:0016301">
    <property type="term" value="F:kinase activity"/>
    <property type="evidence" value="ECO:0007669"/>
    <property type="project" value="UniProtKB-KW"/>
</dbReference>
<name>F2IY44_POLGS</name>
<keyword evidence="5" id="KW-0812">Transmembrane</keyword>
<dbReference type="InterPro" id="IPR036890">
    <property type="entry name" value="HATPase_C_sf"/>
</dbReference>
<sequence>MEGRPQRLTVIVLLTALVLLVTWILTGVDFPLPEGAWHAREAAFRMASDPPQTALTVTLPHNWNRRPQSQETGVYRFLLPADLAARSGNLAVFVPRFTGRIELRVDGTRIAGDLGFSSAQPPARNTSLLATVPDALLASTPVEMTVLLASPGYLSGYLETVYVGAEQPLRRAHEQRTLLFFLLPGAIAIVNLALGALLFLFWFQQKTDDGSGLLALSLTLGAVYTLATVPNTLTFSPSVYRALHGLPLLEVALAVLAIARHLGVRMPKASMLILLPGTAAVVTGLVSDDFTMAVLMLVPGALLAGLCMLVGAVLSARAYVVDHNETGLVFSLALTVLGALAAHDIMVLGDILSDRRILLVRLYTPLFSIAVGGIVALRLVRALAAAELFARQLKQRVEEAEAALRASFQRERHHLRASALMEERARLMRDLHDGVGGQLVSIVSLARQKDQDAAAIGEAARTALQDLRLVVDAMDDIQGDLMLVLATWRDRMEGRLRAGNVALDWKIDTQPGLPILDDLRPSHVLNILRILDEAVTNALKHSAAGTVRVRLQTVTVPDGKAFGRIAVEDDGDGGASVSSTGRGLGNMQERAARIGARLTVASDASGTRVQLDLPAVLPGGTVLPP</sequence>
<evidence type="ECO:0000256" key="1">
    <source>
        <dbReference type="ARBA" id="ARBA00022679"/>
    </source>
</evidence>
<feature type="transmembrane region" description="Helical" evidence="5">
    <location>
        <begin position="210"/>
        <end position="227"/>
    </location>
</feature>
<gene>
    <name evidence="7" type="ordered locus">SL003B_2122</name>
</gene>
<dbReference type="GO" id="GO:0000160">
    <property type="term" value="P:phosphorelay signal transduction system"/>
    <property type="evidence" value="ECO:0007669"/>
    <property type="project" value="UniProtKB-KW"/>
</dbReference>
<evidence type="ECO:0000256" key="2">
    <source>
        <dbReference type="ARBA" id="ARBA00022777"/>
    </source>
</evidence>